<organism evidence="2 3">
    <name type="scientific">Novilysobacter avium</name>
    <dbReference type="NCBI Taxonomy" id="2781023"/>
    <lineage>
        <taxon>Bacteria</taxon>
        <taxon>Pseudomonadati</taxon>
        <taxon>Pseudomonadota</taxon>
        <taxon>Gammaproteobacteria</taxon>
        <taxon>Lysobacterales</taxon>
        <taxon>Lysobacteraceae</taxon>
        <taxon>Novilysobacter</taxon>
    </lineage>
</organism>
<evidence type="ECO:0000256" key="1">
    <source>
        <dbReference type="SAM" id="Phobius"/>
    </source>
</evidence>
<keyword evidence="1" id="KW-0812">Transmembrane</keyword>
<feature type="transmembrane region" description="Helical" evidence="1">
    <location>
        <begin position="60"/>
        <end position="81"/>
    </location>
</feature>
<name>A0A7S6UNA0_9GAMM</name>
<gene>
    <name evidence="2" type="ORF">INQ42_12645</name>
</gene>
<sequence length="181" mass="19700">MPRWIFALLQFLPLSLFAAYAFWNGAPDEQRWREAFQIASIAAVAQLALVLPQPRPANRLVLAANVYLMLGGLAFLLHQWWYLRLYDSLRESAIFIIMLCVGIAATLFTSPGFAAITHAPRHVVMRASISLLVATALALGISFAFRGDRILAAVVPIICLAVLQRVLVSRAGGRGLVASGG</sequence>
<feature type="transmembrane region" description="Helical" evidence="1">
    <location>
        <begin position="150"/>
        <end position="168"/>
    </location>
</feature>
<reference evidence="2 3" key="1">
    <citation type="submission" date="2020-10" db="EMBL/GenBank/DDBJ databases">
        <title>complete genome sequencing of Lysobacter sp. H23M41.</title>
        <authorList>
            <person name="Bae J.-W."/>
            <person name="Lee S.-Y."/>
        </authorList>
    </citation>
    <scope>NUCLEOTIDE SEQUENCE [LARGE SCALE GENOMIC DNA]</scope>
    <source>
        <strain evidence="2 3">H23M41</strain>
    </source>
</reference>
<proteinExistence type="predicted"/>
<evidence type="ECO:0000313" key="2">
    <source>
        <dbReference type="EMBL" id="QOW23437.1"/>
    </source>
</evidence>
<feature type="transmembrane region" description="Helical" evidence="1">
    <location>
        <begin position="93"/>
        <end position="116"/>
    </location>
</feature>
<accession>A0A7S6UNA0</accession>
<keyword evidence="1" id="KW-0472">Membrane</keyword>
<feature type="transmembrane region" description="Helical" evidence="1">
    <location>
        <begin position="123"/>
        <end position="144"/>
    </location>
</feature>
<evidence type="ECO:0008006" key="4">
    <source>
        <dbReference type="Google" id="ProtNLM"/>
    </source>
</evidence>
<protein>
    <recommendedName>
        <fullName evidence="4">GGDEF domain-containing protein</fullName>
    </recommendedName>
</protein>
<evidence type="ECO:0000313" key="3">
    <source>
        <dbReference type="Proteomes" id="UP000593932"/>
    </source>
</evidence>
<dbReference type="EMBL" id="CP063657">
    <property type="protein sequence ID" value="QOW23437.1"/>
    <property type="molecule type" value="Genomic_DNA"/>
</dbReference>
<keyword evidence="1" id="KW-1133">Transmembrane helix</keyword>
<keyword evidence="3" id="KW-1185">Reference proteome</keyword>
<dbReference type="Proteomes" id="UP000593932">
    <property type="component" value="Chromosome"/>
</dbReference>